<sequence>MITPEDRLSAEAADLLEGLLEHPEMAGSIKDRLVALPRPEISVIMDRLLGRARQEQEWGTPAILEACMAVAAADAPQGQRLSGFLKERPATQIKASIVPKIADAYSTPNWTRIPDETGQ</sequence>
<reference evidence="1 2" key="1">
    <citation type="submission" date="2019-03" db="EMBL/GenBank/DDBJ databases">
        <title>Metabolic reconstructions from genomes of highly enriched 'Candidatus Accumulibacter' and 'Candidatus Competibacter' bioreactor populations.</title>
        <authorList>
            <person name="Annavajhala M.K."/>
            <person name="Welles L."/>
            <person name="Abbas B."/>
            <person name="Sorokin D."/>
            <person name="Park H."/>
            <person name="Van Loosdrecht M."/>
            <person name="Chandran K."/>
        </authorList>
    </citation>
    <scope>NUCLEOTIDE SEQUENCE [LARGE SCALE GENOMIC DNA]</scope>
    <source>
        <strain evidence="1 2">SBR_S</strain>
    </source>
</reference>
<dbReference type="EMBL" id="SPMY01000129">
    <property type="protein sequence ID" value="NMQ30354.1"/>
    <property type="molecule type" value="Genomic_DNA"/>
</dbReference>
<name>A0ABX1U4U0_9PROT</name>
<comment type="caution">
    <text evidence="1">The sequence shown here is derived from an EMBL/GenBank/DDBJ whole genome shotgun (WGS) entry which is preliminary data.</text>
</comment>
<evidence type="ECO:0000313" key="2">
    <source>
        <dbReference type="Proteomes" id="UP000749010"/>
    </source>
</evidence>
<keyword evidence="2" id="KW-1185">Reference proteome</keyword>
<proteinExistence type="predicted"/>
<evidence type="ECO:0000313" key="1">
    <source>
        <dbReference type="EMBL" id="NMQ30354.1"/>
    </source>
</evidence>
<dbReference type="Proteomes" id="UP000749010">
    <property type="component" value="Unassembled WGS sequence"/>
</dbReference>
<organism evidence="1 2">
    <name type="scientific">Candidatus Accumulibacter phosphatis</name>
    <dbReference type="NCBI Taxonomy" id="327160"/>
    <lineage>
        <taxon>Bacteria</taxon>
        <taxon>Pseudomonadati</taxon>
        <taxon>Pseudomonadota</taxon>
        <taxon>Betaproteobacteria</taxon>
        <taxon>Candidatus Accumulibacter</taxon>
    </lineage>
</organism>
<accession>A0ABX1U4U0</accession>
<gene>
    <name evidence="1" type="ORF">E4Q23_22895</name>
</gene>
<protein>
    <submittedName>
        <fullName evidence="1">Uncharacterized protein</fullName>
    </submittedName>
</protein>
<dbReference type="RefSeq" id="WP_169068744.1">
    <property type="nucleotide sequence ID" value="NZ_SPMY01000098.1"/>
</dbReference>